<accession>A0A6J4PI70</accession>
<feature type="region of interest" description="Disordered" evidence="1">
    <location>
        <begin position="1"/>
        <end position="26"/>
    </location>
</feature>
<dbReference type="InterPro" id="IPR003870">
    <property type="entry name" value="DUF222"/>
</dbReference>
<reference evidence="3" key="1">
    <citation type="submission" date="2020-02" db="EMBL/GenBank/DDBJ databases">
        <authorList>
            <person name="Meier V. D."/>
        </authorList>
    </citation>
    <scope>NUCLEOTIDE SEQUENCE</scope>
    <source>
        <strain evidence="3">AVDCRST_MAG35</strain>
    </source>
</reference>
<evidence type="ECO:0000259" key="2">
    <source>
        <dbReference type="SMART" id="SM00507"/>
    </source>
</evidence>
<feature type="compositionally biased region" description="Basic and acidic residues" evidence="1">
    <location>
        <begin position="11"/>
        <end position="24"/>
    </location>
</feature>
<name>A0A6J4PI70_9ACTN</name>
<protein>
    <recommendedName>
        <fullName evidence="2">HNH nuclease domain-containing protein</fullName>
    </recommendedName>
</protein>
<proteinExistence type="predicted"/>
<sequence>ASAPLPAASDGARDRRTARQRRAEAPVQVADTYLDTLPGTTRTRPRVTVTVEARTLADPWVHGAAPGELTVPGCGDRYGGRPLPPATLEALTCDADLVPVLVGADGAPLDVGRTVYAFPERIRAAIVARDRGCTFPHACGRPAEWCQVHHVVPFSRGGRTAERTGVLLCTPAHLTVHRHGWGARLEGDRVVWTEPSRARRRGGGSPVRELSQAPPWKRDLDRVVDDWRARLSWAPAERDTG</sequence>
<organism evidence="3">
    <name type="scientific">uncultured Quadrisphaera sp</name>
    <dbReference type="NCBI Taxonomy" id="904978"/>
    <lineage>
        <taxon>Bacteria</taxon>
        <taxon>Bacillati</taxon>
        <taxon>Actinomycetota</taxon>
        <taxon>Actinomycetes</taxon>
        <taxon>Kineosporiales</taxon>
        <taxon>Kineosporiaceae</taxon>
        <taxon>Quadrisphaera</taxon>
        <taxon>environmental samples</taxon>
    </lineage>
</organism>
<evidence type="ECO:0000313" key="3">
    <source>
        <dbReference type="EMBL" id="CAA9416138.1"/>
    </source>
</evidence>
<dbReference type="SMART" id="SM00507">
    <property type="entry name" value="HNHc"/>
    <property type="match status" value="1"/>
</dbReference>
<evidence type="ECO:0000256" key="1">
    <source>
        <dbReference type="SAM" id="MobiDB-lite"/>
    </source>
</evidence>
<feature type="domain" description="HNH nuclease" evidence="2">
    <location>
        <begin position="121"/>
        <end position="174"/>
    </location>
</feature>
<dbReference type="EMBL" id="CADCUY010000353">
    <property type="protein sequence ID" value="CAA9416138.1"/>
    <property type="molecule type" value="Genomic_DNA"/>
</dbReference>
<feature type="non-terminal residue" evidence="3">
    <location>
        <position position="1"/>
    </location>
</feature>
<dbReference type="InterPro" id="IPR003615">
    <property type="entry name" value="HNH_nuc"/>
</dbReference>
<dbReference type="Pfam" id="PF02720">
    <property type="entry name" value="DUF222"/>
    <property type="match status" value="1"/>
</dbReference>
<dbReference type="CDD" id="cd00085">
    <property type="entry name" value="HNHc"/>
    <property type="match status" value="1"/>
</dbReference>
<dbReference type="AlphaFoldDB" id="A0A6J4PI70"/>
<gene>
    <name evidence="3" type="ORF">AVDCRST_MAG35-1716</name>
</gene>